<dbReference type="GO" id="GO:0008983">
    <property type="term" value="F:protein-glutamate O-methyltransferase activity"/>
    <property type="evidence" value="ECO:0007669"/>
    <property type="project" value="UniProtKB-EC"/>
</dbReference>
<dbReference type="InterPro" id="IPR036804">
    <property type="entry name" value="CheR_N_sf"/>
</dbReference>
<keyword evidence="5" id="KW-0949">S-adenosyl-L-methionine</keyword>
<evidence type="ECO:0000259" key="6">
    <source>
        <dbReference type="PROSITE" id="PS50123"/>
    </source>
</evidence>
<reference evidence="7 8" key="1">
    <citation type="journal article" date="2015" name="Genome Announc.">
        <title>Complete Genome of Geobacter pickeringii G13T, a Metal-Reducing Isolate from Sedimentary Kaolin Deposits.</title>
        <authorList>
            <person name="Badalamenti J.P."/>
            <person name="Bond D.R."/>
        </authorList>
    </citation>
    <scope>NUCLEOTIDE SEQUENCE [LARGE SCALE GENOMIC DNA]</scope>
    <source>
        <strain evidence="7 8">G13</strain>
    </source>
</reference>
<dbReference type="Pfam" id="PF01739">
    <property type="entry name" value="CheR"/>
    <property type="match status" value="1"/>
</dbReference>
<dbReference type="InterPro" id="IPR026024">
    <property type="entry name" value="Chemotaxis_MeTrfase_CheR"/>
</dbReference>
<keyword evidence="3" id="KW-0489">Methyltransferase</keyword>
<dbReference type="HOGENOM" id="CLU_025854_0_0_7"/>
<dbReference type="SUPFAM" id="SSF53335">
    <property type="entry name" value="S-adenosyl-L-methionine-dependent methyltransferases"/>
    <property type="match status" value="1"/>
</dbReference>
<evidence type="ECO:0000256" key="5">
    <source>
        <dbReference type="ARBA" id="ARBA00022691"/>
    </source>
</evidence>
<dbReference type="InterPro" id="IPR000780">
    <property type="entry name" value="CheR_MeTrfase"/>
</dbReference>
<dbReference type="KEGG" id="gpi:GPICK_15110"/>
<evidence type="ECO:0000256" key="3">
    <source>
        <dbReference type="ARBA" id="ARBA00022603"/>
    </source>
</evidence>
<dbReference type="GO" id="GO:0032259">
    <property type="term" value="P:methylation"/>
    <property type="evidence" value="ECO:0007669"/>
    <property type="project" value="UniProtKB-KW"/>
</dbReference>
<dbReference type="EMBL" id="CP009788">
    <property type="protein sequence ID" value="AJE04958.1"/>
    <property type="molecule type" value="Genomic_DNA"/>
</dbReference>
<evidence type="ECO:0000256" key="1">
    <source>
        <dbReference type="ARBA" id="ARBA00001541"/>
    </source>
</evidence>
<dbReference type="AlphaFoldDB" id="A0A0B5BE13"/>
<evidence type="ECO:0000313" key="7">
    <source>
        <dbReference type="EMBL" id="AJE04958.1"/>
    </source>
</evidence>
<dbReference type="PANTHER" id="PTHR24422:SF19">
    <property type="entry name" value="CHEMOTAXIS PROTEIN METHYLTRANSFERASE"/>
    <property type="match status" value="1"/>
</dbReference>
<evidence type="ECO:0000256" key="2">
    <source>
        <dbReference type="ARBA" id="ARBA00012534"/>
    </source>
</evidence>
<dbReference type="Gene3D" id="1.10.155.10">
    <property type="entry name" value="Chemotaxis receptor methyltransferase CheR, N-terminal domain"/>
    <property type="match status" value="1"/>
</dbReference>
<dbReference type="InterPro" id="IPR022642">
    <property type="entry name" value="CheR_C"/>
</dbReference>
<dbReference type="EC" id="2.1.1.80" evidence="2"/>
<name>A0A0B5BE13_9BACT</name>
<organism evidence="7 8">
    <name type="scientific">Geobacter pickeringii</name>
    <dbReference type="NCBI Taxonomy" id="345632"/>
    <lineage>
        <taxon>Bacteria</taxon>
        <taxon>Pseudomonadati</taxon>
        <taxon>Thermodesulfobacteriota</taxon>
        <taxon>Desulfuromonadia</taxon>
        <taxon>Geobacterales</taxon>
        <taxon>Geobacteraceae</taxon>
        <taxon>Geobacter</taxon>
    </lineage>
</organism>
<evidence type="ECO:0000313" key="8">
    <source>
        <dbReference type="Proteomes" id="UP000057609"/>
    </source>
</evidence>
<gene>
    <name evidence="7" type="ORF">GPICK_15110</name>
</gene>
<keyword evidence="8" id="KW-1185">Reference proteome</keyword>
<dbReference type="Proteomes" id="UP000057609">
    <property type="component" value="Chromosome"/>
</dbReference>
<feature type="domain" description="CheR-type methyltransferase" evidence="6">
    <location>
        <begin position="9"/>
        <end position="277"/>
    </location>
</feature>
<evidence type="ECO:0000256" key="4">
    <source>
        <dbReference type="ARBA" id="ARBA00022679"/>
    </source>
</evidence>
<sequence length="283" mass="32499">MTSSAGDAAGLHQFRYTAADFGRIRELIYRWAGISLNPNKQQMVYSRLARRLRLRGIASFAAYIDLVERGEPGETEEFINALTTNLTSFFREPHHFPILARHLEELLPLRRPLTIWSSAASSGEEPYSLAMTMVELFGSFTPPVRIHATDIDTSALERGRRGIYPTERVKELSPARMKRFFLRGEGKNAGYVRVKPELQWLVTFGRLNLLDERWPLAERFDAIFCRNVMIYFDKETQYQVLKRFVPRLQPEGLLFAGHSESFHQAGDLFRLCGKTVYAPCHPA</sequence>
<dbReference type="InterPro" id="IPR022641">
    <property type="entry name" value="CheR_N"/>
</dbReference>
<dbReference type="STRING" id="345632.GPICK_15110"/>
<dbReference type="InterPro" id="IPR050903">
    <property type="entry name" value="Bact_Chemotaxis_MeTrfase"/>
</dbReference>
<dbReference type="PRINTS" id="PR00996">
    <property type="entry name" value="CHERMTFRASE"/>
</dbReference>
<dbReference type="PROSITE" id="PS50123">
    <property type="entry name" value="CHER"/>
    <property type="match status" value="1"/>
</dbReference>
<dbReference type="Gene3D" id="3.40.50.150">
    <property type="entry name" value="Vaccinia Virus protein VP39"/>
    <property type="match status" value="1"/>
</dbReference>
<dbReference type="SMART" id="SM00138">
    <property type="entry name" value="MeTrc"/>
    <property type="match status" value="1"/>
</dbReference>
<dbReference type="PIRSF" id="PIRSF000410">
    <property type="entry name" value="CheR"/>
    <property type="match status" value="1"/>
</dbReference>
<dbReference type="PANTHER" id="PTHR24422">
    <property type="entry name" value="CHEMOTAXIS PROTEIN METHYLTRANSFERASE"/>
    <property type="match status" value="1"/>
</dbReference>
<accession>A0A0B5BE13</accession>
<protein>
    <recommendedName>
        <fullName evidence="2">protein-glutamate O-methyltransferase</fullName>
        <ecNumber evidence="2">2.1.1.80</ecNumber>
    </recommendedName>
</protein>
<dbReference type="InterPro" id="IPR029063">
    <property type="entry name" value="SAM-dependent_MTases_sf"/>
</dbReference>
<comment type="catalytic activity">
    <reaction evidence="1">
        <text>L-glutamyl-[protein] + S-adenosyl-L-methionine = [protein]-L-glutamate 5-O-methyl ester + S-adenosyl-L-homocysteine</text>
        <dbReference type="Rhea" id="RHEA:24452"/>
        <dbReference type="Rhea" id="RHEA-COMP:10208"/>
        <dbReference type="Rhea" id="RHEA-COMP:10311"/>
        <dbReference type="ChEBI" id="CHEBI:29973"/>
        <dbReference type="ChEBI" id="CHEBI:57856"/>
        <dbReference type="ChEBI" id="CHEBI:59789"/>
        <dbReference type="ChEBI" id="CHEBI:82795"/>
        <dbReference type="EC" id="2.1.1.80"/>
    </reaction>
</comment>
<dbReference type="Pfam" id="PF03705">
    <property type="entry name" value="CheR_N"/>
    <property type="match status" value="1"/>
</dbReference>
<dbReference type="SUPFAM" id="SSF47757">
    <property type="entry name" value="Chemotaxis receptor methyltransferase CheR, N-terminal domain"/>
    <property type="match status" value="1"/>
</dbReference>
<proteinExistence type="predicted"/>
<keyword evidence="4" id="KW-0808">Transferase</keyword>